<dbReference type="RefSeq" id="WP_058278532.1">
    <property type="nucleotide sequence ID" value="NZ_CYPU01000055.1"/>
</dbReference>
<evidence type="ECO:0000313" key="2">
    <source>
        <dbReference type="Proteomes" id="UP000050783"/>
    </source>
</evidence>
<dbReference type="SUPFAM" id="SSF52266">
    <property type="entry name" value="SGNH hydrolase"/>
    <property type="match status" value="1"/>
</dbReference>
<accession>A0A0P1EFW1</accession>
<evidence type="ECO:0000313" key="1">
    <source>
        <dbReference type="EMBL" id="CUH49069.1"/>
    </source>
</evidence>
<dbReference type="AlphaFoldDB" id="A0A0P1EFW1"/>
<organism evidence="1 2">
    <name type="scientific">Ruegeria atlantica</name>
    <dbReference type="NCBI Taxonomy" id="81569"/>
    <lineage>
        <taxon>Bacteria</taxon>
        <taxon>Pseudomonadati</taxon>
        <taxon>Pseudomonadota</taxon>
        <taxon>Alphaproteobacteria</taxon>
        <taxon>Rhodobacterales</taxon>
        <taxon>Roseobacteraceae</taxon>
        <taxon>Ruegeria</taxon>
    </lineage>
</organism>
<protein>
    <submittedName>
        <fullName evidence="1">Uncharacterized protein</fullName>
    </submittedName>
</protein>
<sequence length="337" mass="37963">MTKPLRLRTFLTGLWLTVLACIVLAFLLPHDPYFRYQAMGGTIFERARWIYERIHFDETPIDIAFLGSSRTARGVISPDLEERLAEQGIDARIVNFSLPASGFDVRLPIIRELLSEHKPKLIVISVVEQFPRHGHQAFGDLAGAGEVLQSPWIVNRNLPENLARLPIRQIQLAAANLLPEAFGYQPEFNPTTYAGTTIDPRIFNPGKAFSPKSAADIEVLKDESEFRRRKLTRPILPESMAGIEFGIPRTYLRRIAELAKAKGVQIAFLYLPFYGGYEEPFEKAWLEQFGPVFSAGFLLNDPNLYNDVAHVSELGAVLVTDWLTETLTPLLDPSTRS</sequence>
<name>A0A0P1EFW1_9RHOB</name>
<dbReference type="PROSITE" id="PS51257">
    <property type="entry name" value="PROKAR_LIPOPROTEIN"/>
    <property type="match status" value="1"/>
</dbReference>
<dbReference type="EMBL" id="CYPU01000055">
    <property type="protein sequence ID" value="CUH49069.1"/>
    <property type="molecule type" value="Genomic_DNA"/>
</dbReference>
<proteinExistence type="predicted"/>
<gene>
    <name evidence="1" type="ORF">RUA4292_03263</name>
</gene>
<reference evidence="1 2" key="1">
    <citation type="submission" date="2015-09" db="EMBL/GenBank/DDBJ databases">
        <authorList>
            <consortium name="Swine Surveillance"/>
        </authorList>
    </citation>
    <scope>NUCLEOTIDE SEQUENCE [LARGE SCALE GENOMIC DNA]</scope>
    <source>
        <strain evidence="1 2">CECT 4292</strain>
    </source>
</reference>
<dbReference type="Proteomes" id="UP000050783">
    <property type="component" value="Unassembled WGS sequence"/>
</dbReference>
<dbReference type="GeneID" id="55494423"/>
<dbReference type="OrthoDB" id="7060727at2"/>